<reference evidence="1" key="1">
    <citation type="journal article" date="2015" name="Nature">
        <title>Complex archaea that bridge the gap between prokaryotes and eukaryotes.</title>
        <authorList>
            <person name="Spang A."/>
            <person name="Saw J.H."/>
            <person name="Jorgensen S.L."/>
            <person name="Zaremba-Niedzwiedzka K."/>
            <person name="Martijn J."/>
            <person name="Lind A.E."/>
            <person name="van Eijk R."/>
            <person name="Schleper C."/>
            <person name="Guy L."/>
            <person name="Ettema T.J."/>
        </authorList>
    </citation>
    <scope>NUCLEOTIDE SEQUENCE</scope>
</reference>
<sequence>MTTASCTFCGETLNTFVYPHVCSITALLPKDEVLSNRFCPFEALDDILEAASLGHRARMRIKVSALRAYITGMEK</sequence>
<name>A0A0F8ZWT3_9ZZZZ</name>
<gene>
    <name evidence="1" type="ORF">LCGC14_2984780</name>
</gene>
<organism evidence="1">
    <name type="scientific">marine sediment metagenome</name>
    <dbReference type="NCBI Taxonomy" id="412755"/>
    <lineage>
        <taxon>unclassified sequences</taxon>
        <taxon>metagenomes</taxon>
        <taxon>ecological metagenomes</taxon>
    </lineage>
</organism>
<proteinExistence type="predicted"/>
<protein>
    <submittedName>
        <fullName evidence="1">Uncharacterized protein</fullName>
    </submittedName>
</protein>
<dbReference type="EMBL" id="LAZR01061049">
    <property type="protein sequence ID" value="KKK64381.1"/>
    <property type="molecule type" value="Genomic_DNA"/>
</dbReference>
<comment type="caution">
    <text evidence="1">The sequence shown here is derived from an EMBL/GenBank/DDBJ whole genome shotgun (WGS) entry which is preliminary data.</text>
</comment>
<dbReference type="AlphaFoldDB" id="A0A0F8ZWT3"/>
<evidence type="ECO:0000313" key="1">
    <source>
        <dbReference type="EMBL" id="KKK64381.1"/>
    </source>
</evidence>
<accession>A0A0F8ZWT3</accession>